<organism evidence="8 9">
    <name type="scientific">Mytilus edulis</name>
    <name type="common">Blue mussel</name>
    <dbReference type="NCBI Taxonomy" id="6550"/>
    <lineage>
        <taxon>Eukaryota</taxon>
        <taxon>Metazoa</taxon>
        <taxon>Spiralia</taxon>
        <taxon>Lophotrochozoa</taxon>
        <taxon>Mollusca</taxon>
        <taxon>Bivalvia</taxon>
        <taxon>Autobranchia</taxon>
        <taxon>Pteriomorphia</taxon>
        <taxon>Mytilida</taxon>
        <taxon>Mytiloidea</taxon>
        <taxon>Mytilidae</taxon>
        <taxon>Mytilinae</taxon>
        <taxon>Mytilus</taxon>
    </lineage>
</organism>
<dbReference type="GO" id="GO:0010629">
    <property type="term" value="P:negative regulation of gene expression"/>
    <property type="evidence" value="ECO:0007669"/>
    <property type="project" value="TreeGrafter"/>
</dbReference>
<comment type="subcellular location">
    <subcellularLocation>
        <location evidence="1">Nucleus</location>
    </subcellularLocation>
</comment>
<sequence>MFKVVEKFQSKSKHVQQVHVVIYQGDMMKDFMAAIQKCVSNTKEKGYVEKLFGWTGLVGGDKKLSISRHDRKLIGAQTPVDRVKMTSVTFVIYARDKHAAQKAIKLLEKSIESECDEKTIFSKIIKEFNADQKSEVKNLEASGKIKVTLDTTKEMQKGPNKPCKRQSWSQTWFNGTIWKKTRKKKLFEYPSDVNLILESALKEQKTEASFSDTNGNKYIVDLNAYEEYPADDPTDKVQVLRKSKLVENLKVVQLQPKDQEYQDVTGKFLKTAGTNVEFVKVERIQNKVLYQIFIAKKKSMDDTNPKTVQNEKALWHGFSVDALDSICNYGFNRSYCGKNATALGAGVYFAVNVSYSITDTYSRPDPQGHKRMFLCRVLTGEYCNGASTMKVPPAKRELLEATFYMTQLLIM</sequence>
<keyword evidence="3 6" id="KW-0808">Transferase</keyword>
<keyword evidence="2 6" id="KW-0328">Glycosyltransferase</keyword>
<dbReference type="InterPro" id="IPR012317">
    <property type="entry name" value="Poly(ADP-ribose)pol_cat_dom"/>
</dbReference>
<gene>
    <name evidence="8" type="ORF">MEDL_15482</name>
</gene>
<dbReference type="InterPro" id="IPR052056">
    <property type="entry name" value="Mono-ARTD/PARP"/>
</dbReference>
<evidence type="ECO:0000256" key="2">
    <source>
        <dbReference type="ARBA" id="ARBA00022676"/>
    </source>
</evidence>
<keyword evidence="5" id="KW-0539">Nucleus</keyword>
<dbReference type="GO" id="GO:0005634">
    <property type="term" value="C:nucleus"/>
    <property type="evidence" value="ECO:0007669"/>
    <property type="project" value="UniProtKB-SubCell"/>
</dbReference>
<dbReference type="PANTHER" id="PTHR14453">
    <property type="entry name" value="PARP/ZINC FINGER CCCH TYPE DOMAIN CONTAINING PROTEIN"/>
    <property type="match status" value="1"/>
</dbReference>
<dbReference type="EC" id="2.4.2.-" evidence="6"/>
<dbReference type="GO" id="GO:0003950">
    <property type="term" value="F:NAD+ poly-ADP-ribosyltransferase activity"/>
    <property type="evidence" value="ECO:0007669"/>
    <property type="project" value="UniProtKB-UniRule"/>
</dbReference>
<dbReference type="PANTHER" id="PTHR14453:SF67">
    <property type="entry name" value="POLY [ADP-RIBOSE] POLYMERASE"/>
    <property type="match status" value="1"/>
</dbReference>
<evidence type="ECO:0000256" key="1">
    <source>
        <dbReference type="ARBA" id="ARBA00004123"/>
    </source>
</evidence>
<proteinExistence type="predicted"/>
<evidence type="ECO:0000313" key="9">
    <source>
        <dbReference type="Proteomes" id="UP000683360"/>
    </source>
</evidence>
<dbReference type="GO" id="GO:0003714">
    <property type="term" value="F:transcription corepressor activity"/>
    <property type="evidence" value="ECO:0007669"/>
    <property type="project" value="TreeGrafter"/>
</dbReference>
<dbReference type="AlphaFoldDB" id="A0A8S3QYW2"/>
<dbReference type="OrthoDB" id="406099at2759"/>
<evidence type="ECO:0000259" key="7">
    <source>
        <dbReference type="PROSITE" id="PS51059"/>
    </source>
</evidence>
<dbReference type="EMBL" id="CAJPWZ010000773">
    <property type="protein sequence ID" value="CAG2200839.1"/>
    <property type="molecule type" value="Genomic_DNA"/>
</dbReference>
<dbReference type="Gene3D" id="3.30.720.50">
    <property type="match status" value="1"/>
</dbReference>
<evidence type="ECO:0000256" key="4">
    <source>
        <dbReference type="ARBA" id="ARBA00023027"/>
    </source>
</evidence>
<dbReference type="SUPFAM" id="SSF117839">
    <property type="entry name" value="WWE domain"/>
    <property type="match status" value="1"/>
</dbReference>
<dbReference type="InterPro" id="IPR037197">
    <property type="entry name" value="WWE_dom_sf"/>
</dbReference>
<keyword evidence="4 6" id="KW-0520">NAD</keyword>
<dbReference type="SUPFAM" id="SSF56399">
    <property type="entry name" value="ADP-ribosylation"/>
    <property type="match status" value="1"/>
</dbReference>
<evidence type="ECO:0000256" key="3">
    <source>
        <dbReference type="ARBA" id="ARBA00022679"/>
    </source>
</evidence>
<reference evidence="8" key="1">
    <citation type="submission" date="2021-03" db="EMBL/GenBank/DDBJ databases">
        <authorList>
            <person name="Bekaert M."/>
        </authorList>
    </citation>
    <scope>NUCLEOTIDE SEQUENCE</scope>
</reference>
<dbReference type="PROSITE" id="PS51059">
    <property type="entry name" value="PARP_CATALYTIC"/>
    <property type="match status" value="1"/>
</dbReference>
<accession>A0A8S3QYW2</accession>
<comment type="caution">
    <text evidence="8">The sequence shown here is derived from an EMBL/GenBank/DDBJ whole genome shotgun (WGS) entry which is preliminary data.</text>
</comment>
<keyword evidence="9" id="KW-1185">Reference proteome</keyword>
<dbReference type="Proteomes" id="UP000683360">
    <property type="component" value="Unassembled WGS sequence"/>
</dbReference>
<evidence type="ECO:0000313" key="8">
    <source>
        <dbReference type="EMBL" id="CAG2200839.1"/>
    </source>
</evidence>
<evidence type="ECO:0000256" key="5">
    <source>
        <dbReference type="ARBA" id="ARBA00023242"/>
    </source>
</evidence>
<name>A0A8S3QYW2_MYTED</name>
<dbReference type="Gene3D" id="3.90.228.10">
    <property type="match status" value="1"/>
</dbReference>
<feature type="domain" description="PARP catalytic" evidence="7">
    <location>
        <begin position="237"/>
        <end position="411"/>
    </location>
</feature>
<dbReference type="Pfam" id="PF00644">
    <property type="entry name" value="PARP"/>
    <property type="match status" value="1"/>
</dbReference>
<dbReference type="GO" id="GO:0005737">
    <property type="term" value="C:cytoplasm"/>
    <property type="evidence" value="ECO:0007669"/>
    <property type="project" value="TreeGrafter"/>
</dbReference>
<protein>
    <recommendedName>
        <fullName evidence="6">Poly [ADP-ribose] polymerase</fullName>
        <shortName evidence="6">PARP</shortName>
        <ecNumber evidence="6">2.4.2.-</ecNumber>
    </recommendedName>
</protein>
<evidence type="ECO:0000256" key="6">
    <source>
        <dbReference type="RuleBase" id="RU362114"/>
    </source>
</evidence>